<name>A0A498DAD7_9BACI</name>
<proteinExistence type="predicted"/>
<dbReference type="Proteomes" id="UP000270219">
    <property type="component" value="Unassembled WGS sequence"/>
</dbReference>
<comment type="caution">
    <text evidence="1">The sequence shown here is derived from an EMBL/GenBank/DDBJ whole genome shotgun (WGS) entry which is preliminary data.</text>
</comment>
<organism evidence="1 2">
    <name type="scientific">Oceanobacillus piezotolerans</name>
    <dbReference type="NCBI Taxonomy" id="2448030"/>
    <lineage>
        <taxon>Bacteria</taxon>
        <taxon>Bacillati</taxon>
        <taxon>Bacillota</taxon>
        <taxon>Bacilli</taxon>
        <taxon>Bacillales</taxon>
        <taxon>Bacillaceae</taxon>
        <taxon>Oceanobacillus</taxon>
    </lineage>
</organism>
<dbReference type="RefSeq" id="WP_121524608.1">
    <property type="nucleotide sequence ID" value="NZ_RCHR01000007.1"/>
</dbReference>
<keyword evidence="2" id="KW-1185">Reference proteome</keyword>
<evidence type="ECO:0000313" key="2">
    <source>
        <dbReference type="Proteomes" id="UP000270219"/>
    </source>
</evidence>
<protein>
    <submittedName>
        <fullName evidence="1">DUF3889 domain-containing protein</fullName>
    </submittedName>
</protein>
<dbReference type="Gene3D" id="3.10.450.390">
    <property type="entry name" value="Protein of unknown function DUF3889"/>
    <property type="match status" value="1"/>
</dbReference>
<accession>A0A498DAD7</accession>
<evidence type="ECO:0000313" key="1">
    <source>
        <dbReference type="EMBL" id="RLL41768.1"/>
    </source>
</evidence>
<dbReference type="EMBL" id="RCHR01000007">
    <property type="protein sequence ID" value="RLL41768.1"/>
    <property type="molecule type" value="Genomic_DNA"/>
</dbReference>
<sequence>MNKWMVSLGIAFITLLIYSPVFGQEQDVPSYAKWSKIAMQEVKGKYPNDKIVDFLHIERETKGEQTTEKFKLWLRGEVKEFGVLVDITFNTETEEVQTITLRKTER</sequence>
<dbReference type="AlphaFoldDB" id="A0A498DAD7"/>
<dbReference type="Pfam" id="PF13028">
    <property type="entry name" value="DUF3889"/>
    <property type="match status" value="1"/>
</dbReference>
<gene>
    <name evidence="1" type="ORF">D8M04_17010</name>
</gene>
<dbReference type="OrthoDB" id="2377048at2"/>
<reference evidence="1 2" key="1">
    <citation type="submission" date="2018-10" db="EMBL/GenBank/DDBJ databases">
        <title>Oceanobacillus sp. YLB-02 draft genome.</title>
        <authorList>
            <person name="Yu L."/>
        </authorList>
    </citation>
    <scope>NUCLEOTIDE SEQUENCE [LARGE SCALE GENOMIC DNA]</scope>
    <source>
        <strain evidence="1 2">YLB-02</strain>
    </source>
</reference>
<dbReference type="InterPro" id="IPR024987">
    <property type="entry name" value="DUF3889"/>
</dbReference>